<evidence type="ECO:0000313" key="2">
    <source>
        <dbReference type="EMBL" id="OSC99721.1"/>
    </source>
</evidence>
<accession>A0A1Y2IIH5</accession>
<protein>
    <submittedName>
        <fullName evidence="2">Uncharacterized protein</fullName>
    </submittedName>
</protein>
<dbReference type="AlphaFoldDB" id="A0A1Y2IIH5"/>
<dbReference type="OrthoDB" id="2758537at2759"/>
<reference evidence="2 3" key="1">
    <citation type="journal article" date="2015" name="Biotechnol. Biofuels">
        <title>Enhanced degradation of softwood versus hardwood by the white-rot fungus Pycnoporus coccineus.</title>
        <authorList>
            <person name="Couturier M."/>
            <person name="Navarro D."/>
            <person name="Chevret D."/>
            <person name="Henrissat B."/>
            <person name="Piumi F."/>
            <person name="Ruiz-Duenas F.J."/>
            <person name="Martinez A.T."/>
            <person name="Grigoriev I.V."/>
            <person name="Riley R."/>
            <person name="Lipzen A."/>
            <person name="Berrin J.G."/>
            <person name="Master E.R."/>
            <person name="Rosso M.N."/>
        </authorList>
    </citation>
    <scope>NUCLEOTIDE SEQUENCE [LARGE SCALE GENOMIC DNA]</scope>
    <source>
        <strain evidence="2 3">BRFM310</strain>
    </source>
</reference>
<feature type="transmembrane region" description="Helical" evidence="1">
    <location>
        <begin position="87"/>
        <end position="108"/>
    </location>
</feature>
<feature type="non-terminal residue" evidence="2">
    <location>
        <position position="1"/>
    </location>
</feature>
<dbReference type="Proteomes" id="UP000193067">
    <property type="component" value="Unassembled WGS sequence"/>
</dbReference>
<proteinExistence type="predicted"/>
<organism evidence="2 3">
    <name type="scientific">Trametes coccinea (strain BRFM310)</name>
    <name type="common">Pycnoporus coccineus</name>
    <dbReference type="NCBI Taxonomy" id="1353009"/>
    <lineage>
        <taxon>Eukaryota</taxon>
        <taxon>Fungi</taxon>
        <taxon>Dikarya</taxon>
        <taxon>Basidiomycota</taxon>
        <taxon>Agaricomycotina</taxon>
        <taxon>Agaricomycetes</taxon>
        <taxon>Polyporales</taxon>
        <taxon>Polyporaceae</taxon>
        <taxon>Trametes</taxon>
    </lineage>
</organism>
<keyword evidence="1" id="KW-0472">Membrane</keyword>
<feature type="transmembrane region" description="Helical" evidence="1">
    <location>
        <begin position="45"/>
        <end position="63"/>
    </location>
</feature>
<evidence type="ECO:0000256" key="1">
    <source>
        <dbReference type="SAM" id="Phobius"/>
    </source>
</evidence>
<keyword evidence="3" id="KW-1185">Reference proteome</keyword>
<name>A0A1Y2IIH5_TRAC3</name>
<evidence type="ECO:0000313" key="3">
    <source>
        <dbReference type="Proteomes" id="UP000193067"/>
    </source>
</evidence>
<keyword evidence="1" id="KW-1133">Transmembrane helix</keyword>
<gene>
    <name evidence="2" type="ORF">PYCCODRAFT_1355938</name>
</gene>
<sequence length="152" mass="17266">KRYPTQVPTWVEYDQAGIPVRSNIEYQIMVQRPVRRGTPVADCGWFVYYATVLFSVPGLYRSIVQRGGYPLRPEYQHGHYLGSFDPAVLNIFQVAWFFAAIGVSFAMADSFQRAAHHARSHWLGMDPSDVPQRLDGVNEVTDIYTVPSIAEL</sequence>
<dbReference type="EMBL" id="KZ084125">
    <property type="protein sequence ID" value="OSC99721.1"/>
    <property type="molecule type" value="Genomic_DNA"/>
</dbReference>
<keyword evidence="1" id="KW-0812">Transmembrane</keyword>
<feature type="non-terminal residue" evidence="2">
    <location>
        <position position="152"/>
    </location>
</feature>